<dbReference type="FunFam" id="1.20.1070.10:FF:000015">
    <property type="entry name" value="Olfactory receptor"/>
    <property type="match status" value="1"/>
</dbReference>
<evidence type="ECO:0000256" key="6">
    <source>
        <dbReference type="ARBA" id="ARBA00023040"/>
    </source>
</evidence>
<dbReference type="InterPro" id="IPR000276">
    <property type="entry name" value="GPCR_Rhodpsn"/>
</dbReference>
<dbReference type="CDD" id="cd15911">
    <property type="entry name" value="7tmA_OR11A-like"/>
    <property type="match status" value="1"/>
</dbReference>
<evidence type="ECO:0000256" key="5">
    <source>
        <dbReference type="ARBA" id="ARBA00022989"/>
    </source>
</evidence>
<evidence type="ECO:0000313" key="14">
    <source>
        <dbReference type="RefSeq" id="XP_007441428.2"/>
    </source>
</evidence>
<dbReference type="Gene3D" id="1.20.1070.10">
    <property type="entry name" value="Rhodopsin 7-helix transmembrane proteins"/>
    <property type="match status" value="1"/>
</dbReference>
<dbReference type="SUPFAM" id="SSF81321">
    <property type="entry name" value="Family A G protein-coupled receptor-like"/>
    <property type="match status" value="1"/>
</dbReference>
<feature type="transmembrane region" description="Helical" evidence="11">
    <location>
        <begin position="237"/>
        <end position="260"/>
    </location>
</feature>
<keyword evidence="8 10" id="KW-0675">Receptor</keyword>
<keyword evidence="7 11" id="KW-0472">Membrane</keyword>
<sequence>MLDIEERNQTSIREFILLGLGNFPQLQLFLSWFFLVIYLMTITGNLLIFLLVHLHTPMYFFLAKLSCLDTCYSSIFLPKMLANLLTDKRSISVRECLAQYHIFCICAALETYLLAVMSYDRYSAICRPLVYASVMNRKFCFQLMAGIWINSFIFNVVLISFVAQLSFCGPNVIDHYFCDLRPLMKLSCSDTSLFELFAFCMTIIFTIPPFLLTLISYICIICAILKIQSTTGRQKAFSTCSSHLMVVCLYYGTLIIVYALPDTPSLRPLNKIFSIFYTVMTPLVNPFIYTLRNKEIHKALRRLCDKMVYGMCHLKLLTSFQFTK</sequence>
<dbReference type="InterPro" id="IPR017452">
    <property type="entry name" value="GPCR_Rhodpsn_7TM"/>
</dbReference>
<dbReference type="InterPro" id="IPR000725">
    <property type="entry name" value="Olfact_rcpt"/>
</dbReference>
<dbReference type="PROSITE" id="PS00237">
    <property type="entry name" value="G_PROTEIN_RECEP_F1_1"/>
    <property type="match status" value="1"/>
</dbReference>
<keyword evidence="4 11" id="KW-0552">Olfaction</keyword>
<dbReference type="OrthoDB" id="9029020at2759"/>
<comment type="subcellular location">
    <subcellularLocation>
        <location evidence="1 11">Cell membrane</location>
        <topology evidence="1 11">Multi-pass membrane protein</topology>
    </subcellularLocation>
</comment>
<keyword evidence="13" id="KW-1185">Reference proteome</keyword>
<dbReference type="AlphaFoldDB" id="A0A9F2WH64"/>
<keyword evidence="6 10" id="KW-0297">G-protein coupled receptor</keyword>
<proteinExistence type="inferred from homology"/>
<comment type="similarity">
    <text evidence="10">Belongs to the G-protein coupled receptor 1 family.</text>
</comment>
<feature type="transmembrane region" description="Helical" evidence="11">
    <location>
        <begin position="196"/>
        <end position="225"/>
    </location>
</feature>
<keyword evidence="2 11" id="KW-1003">Cell membrane</keyword>
<dbReference type="GeneID" id="103052713"/>
<keyword evidence="3 10" id="KW-0812">Transmembrane</keyword>
<gene>
    <name evidence="14" type="primary">LOC103052713</name>
</gene>
<evidence type="ECO:0000256" key="11">
    <source>
        <dbReference type="RuleBase" id="RU363047"/>
    </source>
</evidence>
<dbReference type="GO" id="GO:0004930">
    <property type="term" value="F:G protein-coupled receptor activity"/>
    <property type="evidence" value="ECO:0007669"/>
    <property type="project" value="UniProtKB-KW"/>
</dbReference>
<feature type="transmembrane region" description="Helical" evidence="11">
    <location>
        <begin position="97"/>
        <end position="119"/>
    </location>
</feature>
<evidence type="ECO:0000256" key="9">
    <source>
        <dbReference type="ARBA" id="ARBA00023224"/>
    </source>
</evidence>
<evidence type="ECO:0000259" key="12">
    <source>
        <dbReference type="PROSITE" id="PS50262"/>
    </source>
</evidence>
<feature type="transmembrane region" description="Helical" evidence="11">
    <location>
        <begin position="272"/>
        <end position="291"/>
    </location>
</feature>
<organism evidence="13 14">
    <name type="scientific">Python bivittatus</name>
    <name type="common">Burmese python</name>
    <name type="synonym">Python molurus bivittatus</name>
    <dbReference type="NCBI Taxonomy" id="176946"/>
    <lineage>
        <taxon>Eukaryota</taxon>
        <taxon>Metazoa</taxon>
        <taxon>Chordata</taxon>
        <taxon>Craniata</taxon>
        <taxon>Vertebrata</taxon>
        <taxon>Euteleostomi</taxon>
        <taxon>Lepidosauria</taxon>
        <taxon>Squamata</taxon>
        <taxon>Bifurcata</taxon>
        <taxon>Unidentata</taxon>
        <taxon>Episquamata</taxon>
        <taxon>Toxicofera</taxon>
        <taxon>Serpentes</taxon>
        <taxon>Henophidia</taxon>
        <taxon>Pythonidae</taxon>
        <taxon>Python</taxon>
    </lineage>
</organism>
<evidence type="ECO:0000256" key="8">
    <source>
        <dbReference type="ARBA" id="ARBA00023170"/>
    </source>
</evidence>
<reference evidence="14" key="1">
    <citation type="submission" date="2025-08" db="UniProtKB">
        <authorList>
            <consortium name="RefSeq"/>
        </authorList>
    </citation>
    <scope>IDENTIFICATION</scope>
    <source>
        <tissue evidence="14">Liver</tissue>
    </source>
</reference>
<protein>
    <recommendedName>
        <fullName evidence="11">Olfactory receptor</fullName>
    </recommendedName>
</protein>
<evidence type="ECO:0000313" key="13">
    <source>
        <dbReference type="Proteomes" id="UP000695026"/>
    </source>
</evidence>
<dbReference type="Pfam" id="PF13853">
    <property type="entry name" value="7tm_4"/>
    <property type="match status" value="1"/>
</dbReference>
<dbReference type="PROSITE" id="PS50262">
    <property type="entry name" value="G_PROTEIN_RECEP_F1_2"/>
    <property type="match status" value="1"/>
</dbReference>
<dbReference type="OMA" id="HIFCICA"/>
<dbReference type="Proteomes" id="UP000695026">
    <property type="component" value="Unplaced"/>
</dbReference>
<dbReference type="RefSeq" id="XP_007441428.2">
    <property type="nucleotide sequence ID" value="XM_007441366.3"/>
</dbReference>
<evidence type="ECO:0000256" key="4">
    <source>
        <dbReference type="ARBA" id="ARBA00022725"/>
    </source>
</evidence>
<evidence type="ECO:0000256" key="2">
    <source>
        <dbReference type="ARBA" id="ARBA00022475"/>
    </source>
</evidence>
<dbReference type="GO" id="GO:0004984">
    <property type="term" value="F:olfactory receptor activity"/>
    <property type="evidence" value="ECO:0007669"/>
    <property type="project" value="InterPro"/>
</dbReference>
<dbReference type="PANTHER" id="PTHR26452">
    <property type="entry name" value="OLFACTORY RECEPTOR"/>
    <property type="match status" value="1"/>
</dbReference>
<keyword evidence="5 11" id="KW-1133">Transmembrane helix</keyword>
<feature type="domain" description="G-protein coupled receptors family 1 profile" evidence="12">
    <location>
        <begin position="32"/>
        <end position="289"/>
    </location>
</feature>
<evidence type="ECO:0000256" key="3">
    <source>
        <dbReference type="ARBA" id="ARBA00022692"/>
    </source>
</evidence>
<evidence type="ECO:0000256" key="10">
    <source>
        <dbReference type="RuleBase" id="RU000688"/>
    </source>
</evidence>
<feature type="transmembrane region" description="Helical" evidence="11">
    <location>
        <begin position="29"/>
        <end position="52"/>
    </location>
</feature>
<dbReference type="PRINTS" id="PR00245">
    <property type="entry name" value="OLFACTORYR"/>
</dbReference>
<dbReference type="GO" id="GO:0005886">
    <property type="term" value="C:plasma membrane"/>
    <property type="evidence" value="ECO:0007669"/>
    <property type="project" value="UniProtKB-SubCell"/>
</dbReference>
<name>A0A9F2WH64_PYTBI</name>
<feature type="transmembrane region" description="Helical" evidence="11">
    <location>
        <begin position="139"/>
        <end position="163"/>
    </location>
</feature>
<keyword evidence="11" id="KW-0716">Sensory transduction</keyword>
<dbReference type="KEGG" id="pbi:103052713"/>
<evidence type="ECO:0000256" key="7">
    <source>
        <dbReference type="ARBA" id="ARBA00023136"/>
    </source>
</evidence>
<dbReference type="PRINTS" id="PR00237">
    <property type="entry name" value="GPCRRHODOPSN"/>
</dbReference>
<dbReference type="InterPro" id="IPR050516">
    <property type="entry name" value="Olfactory_GPCR"/>
</dbReference>
<accession>A0A9F2WH64</accession>
<keyword evidence="9 10" id="KW-0807">Transducer</keyword>
<evidence type="ECO:0000256" key="1">
    <source>
        <dbReference type="ARBA" id="ARBA00004651"/>
    </source>
</evidence>